<dbReference type="Proteomes" id="UP000283530">
    <property type="component" value="Unassembled WGS sequence"/>
</dbReference>
<dbReference type="OrthoDB" id="1470350at2759"/>
<evidence type="ECO:0000313" key="6">
    <source>
        <dbReference type="EMBL" id="RWR94946.1"/>
    </source>
</evidence>
<dbReference type="InterPro" id="IPR001128">
    <property type="entry name" value="Cyt_P450"/>
</dbReference>
<dbReference type="GO" id="GO:0004497">
    <property type="term" value="F:monooxygenase activity"/>
    <property type="evidence" value="ECO:0007669"/>
    <property type="project" value="InterPro"/>
</dbReference>
<dbReference type="AlphaFoldDB" id="A0A443PVZ0"/>
<comment type="caution">
    <text evidence="6">The sequence shown here is derived from an EMBL/GenBank/DDBJ whole genome shotgun (WGS) entry which is preliminary data.</text>
</comment>
<keyword evidence="3" id="KW-0479">Metal-binding</keyword>
<keyword evidence="2" id="KW-0349">Heme</keyword>
<organism evidence="6 7">
    <name type="scientific">Cinnamomum micranthum f. kanehirae</name>
    <dbReference type="NCBI Taxonomy" id="337451"/>
    <lineage>
        <taxon>Eukaryota</taxon>
        <taxon>Viridiplantae</taxon>
        <taxon>Streptophyta</taxon>
        <taxon>Embryophyta</taxon>
        <taxon>Tracheophyta</taxon>
        <taxon>Spermatophyta</taxon>
        <taxon>Magnoliopsida</taxon>
        <taxon>Magnoliidae</taxon>
        <taxon>Laurales</taxon>
        <taxon>Lauraceae</taxon>
        <taxon>Cinnamomum</taxon>
    </lineage>
</organism>
<proteinExistence type="inferred from homology"/>
<name>A0A443PVZ0_9MAGN</name>
<evidence type="ECO:0000256" key="4">
    <source>
        <dbReference type="ARBA" id="ARBA00023002"/>
    </source>
</evidence>
<reference evidence="6 7" key="1">
    <citation type="journal article" date="2019" name="Nat. Plants">
        <title>Stout camphor tree genome fills gaps in understanding of flowering plant genome evolution.</title>
        <authorList>
            <person name="Chaw S.M."/>
            <person name="Liu Y.C."/>
            <person name="Wu Y.W."/>
            <person name="Wang H.Y."/>
            <person name="Lin C.I."/>
            <person name="Wu C.S."/>
            <person name="Ke H.M."/>
            <person name="Chang L.Y."/>
            <person name="Hsu C.Y."/>
            <person name="Yang H.T."/>
            <person name="Sudianto E."/>
            <person name="Hsu M.H."/>
            <person name="Wu K.P."/>
            <person name="Wang L.N."/>
            <person name="Leebens-Mack J.H."/>
            <person name="Tsai I.J."/>
        </authorList>
    </citation>
    <scope>NUCLEOTIDE SEQUENCE [LARGE SCALE GENOMIC DNA]</scope>
    <source>
        <strain evidence="7">cv. Chaw 1501</strain>
        <tissue evidence="6">Young leaves</tissue>
    </source>
</reference>
<gene>
    <name evidence="6" type="ORF">CKAN_02426500</name>
</gene>
<evidence type="ECO:0000256" key="1">
    <source>
        <dbReference type="ARBA" id="ARBA00010617"/>
    </source>
</evidence>
<keyword evidence="4" id="KW-0560">Oxidoreductase</keyword>
<evidence type="ECO:0000256" key="2">
    <source>
        <dbReference type="ARBA" id="ARBA00022617"/>
    </source>
</evidence>
<dbReference type="PANTHER" id="PTHR47955:SF8">
    <property type="entry name" value="CYTOCHROME P450 71D11-LIKE"/>
    <property type="match status" value="1"/>
</dbReference>
<dbReference type="Gene3D" id="1.10.630.10">
    <property type="entry name" value="Cytochrome P450"/>
    <property type="match status" value="1"/>
</dbReference>
<protein>
    <submittedName>
        <fullName evidence="6">Cytochrome P450 71A1-like protein</fullName>
    </submittedName>
</protein>
<comment type="similarity">
    <text evidence="1">Belongs to the cytochrome P450 family.</text>
</comment>
<dbReference type="GO" id="GO:0005506">
    <property type="term" value="F:iron ion binding"/>
    <property type="evidence" value="ECO:0007669"/>
    <property type="project" value="InterPro"/>
</dbReference>
<dbReference type="InterPro" id="IPR036396">
    <property type="entry name" value="Cyt_P450_sf"/>
</dbReference>
<keyword evidence="7" id="KW-1185">Reference proteome</keyword>
<dbReference type="Pfam" id="PF00067">
    <property type="entry name" value="p450"/>
    <property type="match status" value="1"/>
</dbReference>
<dbReference type="GO" id="GO:0016705">
    <property type="term" value="F:oxidoreductase activity, acting on paired donors, with incorporation or reduction of molecular oxygen"/>
    <property type="evidence" value="ECO:0007669"/>
    <property type="project" value="InterPro"/>
</dbReference>
<evidence type="ECO:0000256" key="5">
    <source>
        <dbReference type="ARBA" id="ARBA00023004"/>
    </source>
</evidence>
<keyword evidence="5" id="KW-0408">Iron</keyword>
<dbReference type="EMBL" id="QPKB01000011">
    <property type="protein sequence ID" value="RWR94946.1"/>
    <property type="molecule type" value="Genomic_DNA"/>
</dbReference>
<accession>A0A443PVZ0</accession>
<sequence length="133" mass="15241">MHQLGVVSHNSLLSLSKTYGPLLHLQLGSVPTLVVSSAELAKEVMKHQDLNFCSTPAFMSQKRLSYDFQDIASVPYGEYWREMRKISIVELFSKKRIQSFGFIREEEVSQMITFVWGHFRNDEISPDLGKSTN</sequence>
<evidence type="ECO:0000256" key="3">
    <source>
        <dbReference type="ARBA" id="ARBA00022723"/>
    </source>
</evidence>
<dbReference type="SUPFAM" id="SSF48264">
    <property type="entry name" value="Cytochrome P450"/>
    <property type="match status" value="1"/>
</dbReference>
<evidence type="ECO:0000313" key="7">
    <source>
        <dbReference type="Proteomes" id="UP000283530"/>
    </source>
</evidence>
<dbReference type="STRING" id="337451.A0A443PVZ0"/>
<dbReference type="PANTHER" id="PTHR47955">
    <property type="entry name" value="CYTOCHROME P450 FAMILY 71 PROTEIN"/>
    <property type="match status" value="1"/>
</dbReference>
<dbReference type="GO" id="GO:0020037">
    <property type="term" value="F:heme binding"/>
    <property type="evidence" value="ECO:0007669"/>
    <property type="project" value="InterPro"/>
</dbReference>